<feature type="domain" description="TcaA 4th" evidence="3">
    <location>
        <begin position="261"/>
        <end position="328"/>
    </location>
</feature>
<dbReference type="InterPro" id="IPR054529">
    <property type="entry name" value="TcaA_2nd"/>
</dbReference>
<dbReference type="GO" id="GO:0005886">
    <property type="term" value="C:plasma membrane"/>
    <property type="evidence" value="ECO:0007669"/>
    <property type="project" value="UniProtKB-SubCell"/>
</dbReference>
<proteinExistence type="predicted"/>
<evidence type="ECO:0000259" key="4">
    <source>
        <dbReference type="Pfam" id="PF25155"/>
    </source>
</evidence>
<keyword evidence="1" id="KW-0472">Membrane</keyword>
<dbReference type="EMBL" id="RBZM01000008">
    <property type="protein sequence ID" value="RKP50140.1"/>
    <property type="molecule type" value="Genomic_DNA"/>
</dbReference>
<comment type="caution">
    <text evidence="5">The sequence shown here is derived from an EMBL/GenBank/DDBJ whole genome shotgun (WGS) entry which is preliminary data.</text>
</comment>
<evidence type="ECO:0000313" key="6">
    <source>
        <dbReference type="Proteomes" id="UP000282076"/>
    </source>
</evidence>
<dbReference type="InterPro" id="IPR054530">
    <property type="entry name" value="TcaA_4th"/>
</dbReference>
<reference evidence="5 6" key="1">
    <citation type="submission" date="2018-10" db="EMBL/GenBank/DDBJ databases">
        <title>Cohnella sp. M2MS4P-1, whole genome shotgun sequence.</title>
        <authorList>
            <person name="Tuo L."/>
        </authorList>
    </citation>
    <scope>NUCLEOTIDE SEQUENCE [LARGE SCALE GENOMIC DNA]</scope>
    <source>
        <strain evidence="5 6">M2MS4P-1</strain>
    </source>
</reference>
<dbReference type="AlphaFoldDB" id="A0A494XHN0"/>
<dbReference type="PANTHER" id="PTHR40038">
    <property type="entry name" value="MEMBRANE-ASSOCIATED PROTEIN TCAA"/>
    <property type="match status" value="1"/>
</dbReference>
<organism evidence="5 6">
    <name type="scientific">Cohnella endophytica</name>
    <dbReference type="NCBI Taxonomy" id="2419778"/>
    <lineage>
        <taxon>Bacteria</taxon>
        <taxon>Bacillati</taxon>
        <taxon>Bacillota</taxon>
        <taxon>Bacilli</taxon>
        <taxon>Bacillales</taxon>
        <taxon>Paenibacillaceae</taxon>
        <taxon>Cohnella</taxon>
    </lineage>
</organism>
<evidence type="ECO:0000259" key="3">
    <source>
        <dbReference type="Pfam" id="PF22820"/>
    </source>
</evidence>
<evidence type="ECO:0000313" key="5">
    <source>
        <dbReference type="EMBL" id="RKP50140.1"/>
    </source>
</evidence>
<dbReference type="Pfam" id="PF22813">
    <property type="entry name" value="TcaA_2nd"/>
    <property type="match status" value="1"/>
</dbReference>
<evidence type="ECO:0000259" key="2">
    <source>
        <dbReference type="Pfam" id="PF22813"/>
    </source>
</evidence>
<gene>
    <name evidence="5" type="ORF">D7Z26_20255</name>
</gene>
<keyword evidence="1" id="KW-1133">Transmembrane helix</keyword>
<keyword evidence="6" id="KW-1185">Reference proteome</keyword>
<evidence type="ECO:0008006" key="7">
    <source>
        <dbReference type="Google" id="ProtNLM"/>
    </source>
</evidence>
<accession>A0A494XHN0</accession>
<dbReference type="Pfam" id="PF22820">
    <property type="entry name" value="TcaA_3rd_4th"/>
    <property type="match status" value="2"/>
</dbReference>
<protein>
    <recommendedName>
        <fullName evidence="7">PEGA domain-containing protein</fullName>
    </recommendedName>
</protein>
<dbReference type="PANTHER" id="PTHR40038:SF1">
    <property type="entry name" value="MEMBRANE-ASSOCIATED PROTEIN TCAA"/>
    <property type="match status" value="1"/>
</dbReference>
<feature type="domain" description="YvbJ-like NTF2-like" evidence="4">
    <location>
        <begin position="342"/>
        <end position="462"/>
    </location>
</feature>
<dbReference type="Pfam" id="PF25155">
    <property type="entry name" value="NTF2_YvbJ"/>
    <property type="match status" value="1"/>
</dbReference>
<feature type="domain" description="TcaA 4th" evidence="3">
    <location>
        <begin position="187"/>
        <end position="246"/>
    </location>
</feature>
<dbReference type="OrthoDB" id="1895190at2"/>
<evidence type="ECO:0000256" key="1">
    <source>
        <dbReference type="SAM" id="Phobius"/>
    </source>
</evidence>
<dbReference type="InterPro" id="IPR056902">
    <property type="entry name" value="NTF2_YvbJ"/>
</dbReference>
<name>A0A494XHN0_9BACL</name>
<dbReference type="Proteomes" id="UP000282076">
    <property type="component" value="Unassembled WGS sequence"/>
</dbReference>
<keyword evidence="1" id="KW-0812">Transmembrane</keyword>
<sequence>MESEYAFCPECGTPVDATAASVERTLDFQEYEQLLAKPNVQAVSLIKQLSKKAKIVIGSGIVVVALLISAYFLGKYFTDEQRILDRFDKAVSQGNPDKLLSLLASSNEDVKLDRNTADGIVQYLGSNRESFDRVKKQLASEAELLKNGDATSFENDNDAAFVYLRKKDKKRWLLYNDYELKVKRYMLPVRTNFEGAKIIVNGKESATASGDGSVIEIGPLLPGDYEIKSVYEGEYTTLESKSKVALFPLTGDYDGVDLQLQGDYVNVYANNGDARIVINGKDIGLNIGAGQQIGPIAIDGTNKMYVEADYPWGKMQSEELSIDSDRLEFDLTGLNDAVKDELMNSTHEFVASWMEAFQARDAGVLKHVHPDRVKDFADYFANMIDSEESYKGNLNKMTFDLDGFDVNSYKEGIYTVTVKVQVDYSEIFYYDSDQQEPVPNPRTNYTQYELQYVDGQWLVSNWGTSYDVGTENTKVFE</sequence>
<feature type="transmembrane region" description="Helical" evidence="1">
    <location>
        <begin position="55"/>
        <end position="74"/>
    </location>
</feature>
<feature type="domain" description="TcaA second" evidence="2">
    <location>
        <begin position="82"/>
        <end position="182"/>
    </location>
</feature>